<evidence type="ECO:0000313" key="5">
    <source>
        <dbReference type="Proteomes" id="UP000473648"/>
    </source>
</evidence>
<dbReference type="PROSITE" id="PS00379">
    <property type="entry name" value="CDP_ALCOHOL_P_TRANSF"/>
    <property type="match status" value="1"/>
</dbReference>
<gene>
    <name evidence="4" type="ORF">FRC53_06390</name>
</gene>
<dbReference type="GO" id="GO:0008654">
    <property type="term" value="P:phospholipid biosynthetic process"/>
    <property type="evidence" value="ECO:0007669"/>
    <property type="project" value="InterPro"/>
</dbReference>
<dbReference type="AlphaFoldDB" id="A0A6L5GS24"/>
<keyword evidence="3" id="KW-0812">Transmembrane</keyword>
<sequence>MANIITGIRIVLSIALMFCPALSPSFYALYIVAGFSDMIDGAVARKTGTVSEFGSRLDTGADIVFVAVCLIKLLPVLHIPVWLYIWIAIIAFIKVASITVGFIRQREFISVHSVMNKMTGGMLFVLPLTLAFIDLKYSAVVGCVVATAAAIQEGYLVKNK</sequence>
<name>A0A6L5GS24_9FIRM</name>
<evidence type="ECO:0000256" key="2">
    <source>
        <dbReference type="RuleBase" id="RU003750"/>
    </source>
</evidence>
<dbReference type="Pfam" id="PF01066">
    <property type="entry name" value="CDP-OH_P_transf"/>
    <property type="match status" value="1"/>
</dbReference>
<dbReference type="GO" id="GO:0016780">
    <property type="term" value="F:phosphotransferase activity, for other substituted phosphate groups"/>
    <property type="evidence" value="ECO:0007669"/>
    <property type="project" value="InterPro"/>
</dbReference>
<keyword evidence="3" id="KW-0472">Membrane</keyword>
<dbReference type="GO" id="GO:0016020">
    <property type="term" value="C:membrane"/>
    <property type="evidence" value="ECO:0007669"/>
    <property type="project" value="InterPro"/>
</dbReference>
<proteinExistence type="inferred from homology"/>
<accession>A0A6L5GS24</accession>
<dbReference type="EMBL" id="VOGB01000004">
    <property type="protein sequence ID" value="MQM73037.1"/>
    <property type="molecule type" value="Genomic_DNA"/>
</dbReference>
<feature type="transmembrane region" description="Helical" evidence="3">
    <location>
        <begin position="81"/>
        <end position="102"/>
    </location>
</feature>
<dbReference type="InterPro" id="IPR000462">
    <property type="entry name" value="CDP-OH_P_trans"/>
</dbReference>
<evidence type="ECO:0000256" key="3">
    <source>
        <dbReference type="SAM" id="Phobius"/>
    </source>
</evidence>
<reference evidence="4" key="1">
    <citation type="journal article" date="2020" name="Appl. Environ. Microbiol.">
        <title>Medium-Chain Fatty Acid Synthesis by 'Candidatus Weimeria bifida' gen. nov., sp. nov., and 'Candidatus Pseudoramibacter fermentans' sp. nov.</title>
        <authorList>
            <person name="Scarborough M.J."/>
            <person name="Myers K.S."/>
            <person name="Donohue T.J."/>
            <person name="Noguera D.R."/>
        </authorList>
    </citation>
    <scope>NUCLEOTIDE SEQUENCE</scope>
    <source>
        <strain evidence="4">EUB1.1</strain>
    </source>
</reference>
<evidence type="ECO:0000313" key="4">
    <source>
        <dbReference type="EMBL" id="MQM73037.1"/>
    </source>
</evidence>
<keyword evidence="1 2" id="KW-0808">Transferase</keyword>
<evidence type="ECO:0000256" key="1">
    <source>
        <dbReference type="ARBA" id="ARBA00022679"/>
    </source>
</evidence>
<dbReference type="Proteomes" id="UP000473648">
    <property type="component" value="Unassembled WGS sequence"/>
</dbReference>
<dbReference type="Gene3D" id="1.20.120.1760">
    <property type="match status" value="1"/>
</dbReference>
<feature type="transmembrane region" description="Helical" evidence="3">
    <location>
        <begin position="12"/>
        <end position="33"/>
    </location>
</feature>
<dbReference type="InterPro" id="IPR048254">
    <property type="entry name" value="CDP_ALCOHOL_P_TRANSF_CS"/>
</dbReference>
<keyword evidence="5" id="KW-1185">Reference proteome</keyword>
<dbReference type="InterPro" id="IPR043130">
    <property type="entry name" value="CDP-OH_PTrfase_TM_dom"/>
</dbReference>
<comment type="similarity">
    <text evidence="2">Belongs to the CDP-alcohol phosphatidyltransferase class-I family.</text>
</comment>
<keyword evidence="3" id="KW-1133">Transmembrane helix</keyword>
<protein>
    <submittedName>
        <fullName evidence="4">CDP-alcohol phosphatidyltransferase family protein</fullName>
    </submittedName>
</protein>
<organism evidence="4 5">
    <name type="scientific">Candidatus Pseudoramibacter fermentans</name>
    <dbReference type="NCBI Taxonomy" id="2594427"/>
    <lineage>
        <taxon>Bacteria</taxon>
        <taxon>Bacillati</taxon>
        <taxon>Bacillota</taxon>
        <taxon>Clostridia</taxon>
        <taxon>Eubacteriales</taxon>
        <taxon>Eubacteriaceae</taxon>
        <taxon>Pseudoramibacter</taxon>
    </lineage>
</organism>
<comment type="caution">
    <text evidence="4">The sequence shown here is derived from an EMBL/GenBank/DDBJ whole genome shotgun (WGS) entry which is preliminary data.</text>
</comment>